<dbReference type="PANTHER" id="PTHR34473:SF3">
    <property type="entry name" value="TRANSMEMBRANE PROTEIN-RELATED"/>
    <property type="match status" value="1"/>
</dbReference>
<dbReference type="Pfam" id="PF03703">
    <property type="entry name" value="bPH_2"/>
    <property type="match status" value="1"/>
</dbReference>
<proteinExistence type="predicted"/>
<evidence type="ECO:0000313" key="3">
    <source>
        <dbReference type="EMBL" id="TQL77700.1"/>
    </source>
</evidence>
<feature type="transmembrane region" description="Helical" evidence="1">
    <location>
        <begin position="39"/>
        <end position="65"/>
    </location>
</feature>
<name>A0A543AYV5_9ACTN</name>
<comment type="caution">
    <text evidence="3">The sequence shown here is derived from an EMBL/GenBank/DDBJ whole genome shotgun (WGS) entry which is preliminary data.</text>
</comment>
<feature type="transmembrane region" description="Helical" evidence="1">
    <location>
        <begin position="71"/>
        <end position="89"/>
    </location>
</feature>
<sequence>MDVDRMTATVAVEEPTRTADTPPPNLRLRSPQRRVSRRAIAWWTIQGFIGAVVMVGGMTAAQLWLPAIRPWLIPLWVIVAALALVEVFVEPTWRYAVHRWETTSTAVYSASGWFVREWRVAPISRIQTVDTVAGPLQQLLGLASITVTTASAKGPVRIDGLHRETAAEMADHLTEIAQLSTGDAT</sequence>
<dbReference type="PANTHER" id="PTHR34473">
    <property type="entry name" value="UPF0699 TRANSMEMBRANE PROTEIN YDBS"/>
    <property type="match status" value="1"/>
</dbReference>
<keyword evidence="4" id="KW-1185">Reference proteome</keyword>
<reference evidence="3 4" key="1">
    <citation type="submission" date="2019-06" db="EMBL/GenBank/DDBJ databases">
        <title>Sequencing the genomes of 1000 actinobacteria strains.</title>
        <authorList>
            <person name="Klenk H.-P."/>
        </authorList>
    </citation>
    <scope>NUCLEOTIDE SEQUENCE [LARGE SCALE GENOMIC DNA]</scope>
    <source>
        <strain evidence="3 4">DSM 45928</strain>
    </source>
</reference>
<dbReference type="InterPro" id="IPR005182">
    <property type="entry name" value="YdbS-like_PH"/>
</dbReference>
<keyword evidence="1" id="KW-1133">Transmembrane helix</keyword>
<gene>
    <name evidence="3" type="ORF">FB566_3263</name>
</gene>
<keyword evidence="1" id="KW-0812">Transmembrane</keyword>
<dbReference type="EMBL" id="VFOW01000001">
    <property type="protein sequence ID" value="TQL77700.1"/>
    <property type="molecule type" value="Genomic_DNA"/>
</dbReference>
<evidence type="ECO:0000259" key="2">
    <source>
        <dbReference type="Pfam" id="PF03703"/>
    </source>
</evidence>
<accession>A0A543AYV5</accession>
<keyword evidence="1" id="KW-0472">Membrane</keyword>
<evidence type="ECO:0000256" key="1">
    <source>
        <dbReference type="SAM" id="Phobius"/>
    </source>
</evidence>
<organism evidence="3 4">
    <name type="scientific">Stackebrandtia endophytica</name>
    <dbReference type="NCBI Taxonomy" id="1496996"/>
    <lineage>
        <taxon>Bacteria</taxon>
        <taxon>Bacillati</taxon>
        <taxon>Actinomycetota</taxon>
        <taxon>Actinomycetes</taxon>
        <taxon>Glycomycetales</taxon>
        <taxon>Glycomycetaceae</taxon>
        <taxon>Stackebrandtia</taxon>
    </lineage>
</organism>
<feature type="domain" description="YdbS-like PH" evidence="2">
    <location>
        <begin position="97"/>
        <end position="173"/>
    </location>
</feature>
<protein>
    <recommendedName>
        <fullName evidence="2">YdbS-like PH domain-containing protein</fullName>
    </recommendedName>
</protein>
<dbReference type="Proteomes" id="UP000317043">
    <property type="component" value="Unassembled WGS sequence"/>
</dbReference>
<dbReference type="InParanoid" id="A0A543AYV5"/>
<evidence type="ECO:0000313" key="4">
    <source>
        <dbReference type="Proteomes" id="UP000317043"/>
    </source>
</evidence>
<dbReference type="AlphaFoldDB" id="A0A543AYV5"/>